<organism evidence="1 2">
    <name type="scientific">Mycobacterium ulcerans str. Harvey</name>
    <dbReference type="NCBI Taxonomy" id="1299332"/>
    <lineage>
        <taxon>Bacteria</taxon>
        <taxon>Bacillati</taxon>
        <taxon>Actinomycetota</taxon>
        <taxon>Actinomycetes</taxon>
        <taxon>Mycobacteriales</taxon>
        <taxon>Mycobacteriaceae</taxon>
        <taxon>Mycobacterium</taxon>
        <taxon>Mycobacterium ulcerans group</taxon>
    </lineage>
</organism>
<evidence type="ECO:0000313" key="2">
    <source>
        <dbReference type="Proteomes" id="UP000020681"/>
    </source>
</evidence>
<gene>
    <name evidence="1" type="ORF">I551_2270</name>
</gene>
<name>A0ABP3AJ81_MYCUL</name>
<protein>
    <submittedName>
        <fullName evidence="1">Oxidoreductase</fullName>
    </submittedName>
</protein>
<keyword evidence="2" id="KW-1185">Reference proteome</keyword>
<evidence type="ECO:0000313" key="1">
    <source>
        <dbReference type="EMBL" id="EUA91273.1"/>
    </source>
</evidence>
<comment type="caution">
    <text evidence="1">The sequence shown here is derived from an EMBL/GenBank/DDBJ whole genome shotgun (WGS) entry which is preliminary data.</text>
</comment>
<dbReference type="Proteomes" id="UP000020681">
    <property type="component" value="Unassembled WGS sequence"/>
</dbReference>
<feature type="non-terminal residue" evidence="1">
    <location>
        <position position="1"/>
    </location>
</feature>
<dbReference type="EMBL" id="JAOL01000092">
    <property type="protein sequence ID" value="EUA91273.1"/>
    <property type="molecule type" value="Genomic_DNA"/>
</dbReference>
<accession>A0ABP3AJ81</accession>
<reference evidence="1 2" key="1">
    <citation type="submission" date="2014-01" db="EMBL/GenBank/DDBJ databases">
        <authorList>
            <person name="Dobos K."/>
            <person name="Lenaerts A."/>
            <person name="Ordway D."/>
            <person name="DeGroote M.A."/>
            <person name="Parker T."/>
            <person name="Sizemore C."/>
            <person name="Tallon L.J."/>
            <person name="Sadzewicz L.K."/>
            <person name="Sengamalay N."/>
            <person name="Fraser C.M."/>
            <person name="Hine E."/>
            <person name="Shefchek K.A."/>
            <person name="Das S.P."/>
            <person name="Tettelin H."/>
        </authorList>
    </citation>
    <scope>NUCLEOTIDE SEQUENCE [LARGE SCALE GENOMIC DNA]</scope>
    <source>
        <strain evidence="1 2">Harvey</strain>
    </source>
</reference>
<sequence>RTVTGGSVNYVRAIASSLDEVRTGAAVHSLRRTATGS</sequence>
<proteinExistence type="predicted"/>